<organism evidence="1 2">
    <name type="scientific">Sesamum alatum</name>
    <dbReference type="NCBI Taxonomy" id="300844"/>
    <lineage>
        <taxon>Eukaryota</taxon>
        <taxon>Viridiplantae</taxon>
        <taxon>Streptophyta</taxon>
        <taxon>Embryophyta</taxon>
        <taxon>Tracheophyta</taxon>
        <taxon>Spermatophyta</taxon>
        <taxon>Magnoliopsida</taxon>
        <taxon>eudicotyledons</taxon>
        <taxon>Gunneridae</taxon>
        <taxon>Pentapetalae</taxon>
        <taxon>asterids</taxon>
        <taxon>lamiids</taxon>
        <taxon>Lamiales</taxon>
        <taxon>Pedaliaceae</taxon>
        <taxon>Sesamum</taxon>
    </lineage>
</organism>
<dbReference type="PANTHER" id="PTHR47584">
    <property type="match status" value="1"/>
</dbReference>
<accession>A0AAE1YBR2</accession>
<dbReference type="Proteomes" id="UP001293254">
    <property type="component" value="Unassembled WGS sequence"/>
</dbReference>
<dbReference type="EMBL" id="JACGWO010000005">
    <property type="protein sequence ID" value="KAK4426688.1"/>
    <property type="molecule type" value="Genomic_DNA"/>
</dbReference>
<dbReference type="PANTHER" id="PTHR47584:SF14">
    <property type="entry name" value="L10-INTERACTING MYB DOMAIN-CONTAINING PROTEIN-LIKE"/>
    <property type="match status" value="1"/>
</dbReference>
<proteinExistence type="predicted"/>
<dbReference type="AlphaFoldDB" id="A0AAE1YBR2"/>
<comment type="caution">
    <text evidence="1">The sequence shown here is derived from an EMBL/GenBank/DDBJ whole genome shotgun (WGS) entry which is preliminary data.</text>
</comment>
<keyword evidence="2" id="KW-1185">Reference proteome</keyword>
<reference evidence="1" key="2">
    <citation type="journal article" date="2024" name="Plant">
        <title>Genomic evolution and insights into agronomic trait innovations of Sesamum species.</title>
        <authorList>
            <person name="Miao H."/>
            <person name="Wang L."/>
            <person name="Qu L."/>
            <person name="Liu H."/>
            <person name="Sun Y."/>
            <person name="Le M."/>
            <person name="Wang Q."/>
            <person name="Wei S."/>
            <person name="Zheng Y."/>
            <person name="Lin W."/>
            <person name="Duan Y."/>
            <person name="Cao H."/>
            <person name="Xiong S."/>
            <person name="Wang X."/>
            <person name="Wei L."/>
            <person name="Li C."/>
            <person name="Ma Q."/>
            <person name="Ju M."/>
            <person name="Zhao R."/>
            <person name="Li G."/>
            <person name="Mu C."/>
            <person name="Tian Q."/>
            <person name="Mei H."/>
            <person name="Zhang T."/>
            <person name="Gao T."/>
            <person name="Zhang H."/>
        </authorList>
    </citation>
    <scope>NUCLEOTIDE SEQUENCE</scope>
    <source>
        <strain evidence="1">3651</strain>
    </source>
</reference>
<name>A0AAE1YBR2_9LAMI</name>
<reference evidence="1" key="1">
    <citation type="submission" date="2020-06" db="EMBL/GenBank/DDBJ databases">
        <authorList>
            <person name="Li T."/>
            <person name="Hu X."/>
            <person name="Zhang T."/>
            <person name="Song X."/>
            <person name="Zhang H."/>
            <person name="Dai N."/>
            <person name="Sheng W."/>
            <person name="Hou X."/>
            <person name="Wei L."/>
        </authorList>
    </citation>
    <scope>NUCLEOTIDE SEQUENCE</scope>
    <source>
        <strain evidence="1">3651</strain>
        <tissue evidence="1">Leaf</tissue>
    </source>
</reference>
<evidence type="ECO:0000313" key="2">
    <source>
        <dbReference type="Proteomes" id="UP001293254"/>
    </source>
</evidence>
<gene>
    <name evidence="1" type="ORF">Salat_1437500</name>
</gene>
<evidence type="ECO:0000313" key="1">
    <source>
        <dbReference type="EMBL" id="KAK4426688.1"/>
    </source>
</evidence>
<sequence length="175" mass="20143">MERCFIRELVRKFESGSCKAGQPSDEAIRSAVAAVNVVFGTKLNFNIGQARLNHLKERHQTFNWLINRPGVRWIARPNIVLVNESLWEDIAREMPSALAYRFDTEPAWDELKIISAFLKMSHSTPVTTRCTLKIRISKTKLKFDCLQGEMTILKESQQSTSLRSSQINLRWTMTT</sequence>
<protein>
    <submittedName>
        <fullName evidence="1">Uncharacterized protein</fullName>
    </submittedName>
</protein>
<dbReference type="InterPro" id="IPR045026">
    <property type="entry name" value="LIMYB"/>
</dbReference>